<protein>
    <submittedName>
        <fullName evidence="2">Chemotaxis protein</fullName>
    </submittedName>
</protein>
<comment type="caution">
    <text evidence="2">The sequence shown here is derived from an EMBL/GenBank/DDBJ whole genome shotgun (WGS) entry which is preliminary data.</text>
</comment>
<evidence type="ECO:0000256" key="1">
    <source>
        <dbReference type="SAM" id="SignalP"/>
    </source>
</evidence>
<proteinExistence type="predicted"/>
<dbReference type="EMBL" id="JABFCZ010000005">
    <property type="protein sequence ID" value="MBD1545692.1"/>
    <property type="molecule type" value="Genomic_DNA"/>
</dbReference>
<gene>
    <name evidence="2" type="ORF">HK439_05420</name>
</gene>
<feature type="signal peptide" evidence="1">
    <location>
        <begin position="1"/>
        <end position="25"/>
    </location>
</feature>
<name>A0A926S5R5_9HYPH</name>
<evidence type="ECO:0000313" key="3">
    <source>
        <dbReference type="Proteomes" id="UP000598467"/>
    </source>
</evidence>
<evidence type="ECO:0000313" key="2">
    <source>
        <dbReference type="EMBL" id="MBD1545692.1"/>
    </source>
</evidence>
<accession>A0A926S5R5</accession>
<dbReference type="RefSeq" id="WP_190290367.1">
    <property type="nucleotide sequence ID" value="NZ_JABFCZ010000005.1"/>
</dbReference>
<dbReference type="AlphaFoldDB" id="A0A926S5R5"/>
<organism evidence="2 3">
    <name type="scientific">Roseibium aggregatum</name>
    <dbReference type="NCBI Taxonomy" id="187304"/>
    <lineage>
        <taxon>Bacteria</taxon>
        <taxon>Pseudomonadati</taxon>
        <taxon>Pseudomonadota</taxon>
        <taxon>Alphaproteobacteria</taxon>
        <taxon>Hyphomicrobiales</taxon>
        <taxon>Stappiaceae</taxon>
        <taxon>Roseibium</taxon>
    </lineage>
</organism>
<sequence>MLCRLSASFLAVLGWAGLAVSTLHAEPVMPPYEMVRTLQSLQAQVAQGNSQALAAQRALLLRMEKDFMDAPAVVWQDPRNARAAVIHLLSGGHPAVMRELMKFDPLPRTDPDLMKGALAYVEGREQQAAELLAQFDPRELPPSLGGHVALALAAVTVRDKPETALTYLGLARLLLPGSLVEEAALRREVFVAGTLGDIERFQTLSITYLRRFRNSIYAGDFRRRFMLAIDTLGFAKSPEKFALIESLLNEFDEDTQRTLYLRMARTALLNGQLAIVRKVADRAIPLAMGGTREEALLKIYKAGATLDAADIKAVRDTLWSVDKTLLEPDEQDLLDAVYSVMNSVRHWPEPPTNVIGEFSSYTPESKPADPEWITPVMHHADQLLTETDKLLDQAGNP</sequence>
<dbReference type="Proteomes" id="UP000598467">
    <property type="component" value="Unassembled WGS sequence"/>
</dbReference>
<reference evidence="2" key="1">
    <citation type="submission" date="2020-05" db="EMBL/GenBank/DDBJ databases">
        <title>Identification of trans-AT polyketide cluster in two marine bacteria, producers of a novel glutaramide-containing polyketide sesbanimide D and analogs.</title>
        <authorList>
            <person name="Kacar D."/>
            <person name="Rodriguez P."/>
            <person name="Canedo L."/>
            <person name="Gonzalez E."/>
            <person name="Galan B."/>
            <person name="De La Calle F."/>
            <person name="Garcia J.L."/>
        </authorList>
    </citation>
    <scope>NUCLEOTIDE SEQUENCE</scope>
    <source>
        <strain evidence="2">PHM038</strain>
    </source>
</reference>
<keyword evidence="1" id="KW-0732">Signal</keyword>
<feature type="chain" id="PRO_5036812117" evidence="1">
    <location>
        <begin position="26"/>
        <end position="397"/>
    </location>
</feature>